<dbReference type="EMBL" id="VZRK01000590">
    <property type="protein sequence ID" value="NWU86977.1"/>
    <property type="molecule type" value="Genomic_DNA"/>
</dbReference>
<keyword evidence="4" id="KW-0217">Developmental protein</keyword>
<dbReference type="PROSITE" id="PS00032">
    <property type="entry name" value="ANTENNAPEDIA"/>
    <property type="match status" value="1"/>
</dbReference>
<dbReference type="PROSITE" id="PS00027">
    <property type="entry name" value="HOMEOBOX_1"/>
    <property type="match status" value="1"/>
</dbReference>
<evidence type="ECO:0000256" key="10">
    <source>
        <dbReference type="PROSITE-ProRule" id="PRU00108"/>
    </source>
</evidence>
<feature type="compositionally biased region" description="Pro residues" evidence="12">
    <location>
        <begin position="81"/>
        <end position="90"/>
    </location>
</feature>
<protein>
    <submittedName>
        <fullName evidence="14">HXB3 protein</fullName>
    </submittedName>
</protein>
<feature type="domain" description="Homeobox" evidence="13">
    <location>
        <begin position="174"/>
        <end position="234"/>
    </location>
</feature>
<evidence type="ECO:0000256" key="3">
    <source>
        <dbReference type="ARBA" id="ARBA00009107"/>
    </source>
</evidence>
<dbReference type="SMART" id="SM00389">
    <property type="entry name" value="HOX"/>
    <property type="match status" value="1"/>
</dbReference>
<dbReference type="InterPro" id="IPR017970">
    <property type="entry name" value="Homeobox_CS"/>
</dbReference>
<evidence type="ECO:0000256" key="7">
    <source>
        <dbReference type="ARBA" id="ARBA00023155"/>
    </source>
</evidence>
<evidence type="ECO:0000256" key="6">
    <source>
        <dbReference type="ARBA" id="ARBA00023125"/>
    </source>
</evidence>
<dbReference type="InterPro" id="IPR001827">
    <property type="entry name" value="Homeobox_Antennapedia_CS"/>
</dbReference>
<evidence type="ECO:0000256" key="1">
    <source>
        <dbReference type="ARBA" id="ARBA00003263"/>
    </source>
</evidence>
<dbReference type="GO" id="GO:0000978">
    <property type="term" value="F:RNA polymerase II cis-regulatory region sequence-specific DNA binding"/>
    <property type="evidence" value="ECO:0007669"/>
    <property type="project" value="TreeGrafter"/>
</dbReference>
<dbReference type="FunFam" id="1.10.10.60:FF:000094">
    <property type="entry name" value="Homeobox protein Hox-A3"/>
    <property type="match status" value="1"/>
</dbReference>
<feature type="compositionally biased region" description="Polar residues" evidence="12">
    <location>
        <begin position="135"/>
        <end position="146"/>
    </location>
</feature>
<dbReference type="PROSITE" id="PS50071">
    <property type="entry name" value="HOMEOBOX_2"/>
    <property type="match status" value="1"/>
</dbReference>
<sequence>MQKTTYYDGSTLFGGYSYGSANGFGYEGPQQPFQAASPMENDFQRSACSLQSLGNTTPHAKSKELNGSCMRPSLPQEHHPAPPVSPPPNPATNSTSSNSNNPSGSGKSAPGKANLSANASLTKQIFPWMKESRQNSKQKSSSPSTGTRGGLSWGSHRSGGSETCSGEKSPPGSSASKRARTAYTSAQLVELEKEFHFNRYLCRPRRVEMANLLNLSERQIKIWFQNRRMKYKKDQKSKGMGSSSGGPSPTGSPPQPMQSSAGFLNALHTMSSTYEAPSPPSFNKPHQNAYAMSSNYQNPLKGCPSQQKYATTAPEYDPHVLPGNGAAYGPPSMQGSPVYVAGNYVDSMPASGPSLYGLNHLPHHQAANMDYNGPPQLPPGQHHGPCEGHPTYTDLSSHHASSQGRIQEAPKLTHL</sequence>
<keyword evidence="8" id="KW-0804">Transcription</keyword>
<dbReference type="PRINTS" id="PR00024">
    <property type="entry name" value="HOMEOBOX"/>
</dbReference>
<evidence type="ECO:0000313" key="15">
    <source>
        <dbReference type="Proteomes" id="UP000550309"/>
    </source>
</evidence>
<comment type="similarity">
    <text evidence="3">Belongs to the Antp homeobox family.</text>
</comment>
<feature type="compositionally biased region" description="Low complexity" evidence="12">
    <location>
        <begin position="238"/>
        <end position="249"/>
    </location>
</feature>
<gene>
    <name evidence="14" type="primary">Hoxb3</name>
    <name evidence="14" type="ORF">ONYCOR_R01212</name>
</gene>
<keyword evidence="9 10" id="KW-0539">Nucleus</keyword>
<keyword evidence="5" id="KW-0805">Transcription regulation</keyword>
<feature type="region of interest" description="Disordered" evidence="12">
    <location>
        <begin position="231"/>
        <end position="261"/>
    </location>
</feature>
<feature type="non-terminal residue" evidence="14">
    <location>
        <position position="1"/>
    </location>
</feature>
<keyword evidence="7 10" id="KW-0371">Homeobox</keyword>
<evidence type="ECO:0000256" key="9">
    <source>
        <dbReference type="ARBA" id="ARBA00023242"/>
    </source>
</evidence>
<dbReference type="Pfam" id="PF00046">
    <property type="entry name" value="Homeodomain"/>
    <property type="match status" value="1"/>
</dbReference>
<evidence type="ECO:0000256" key="2">
    <source>
        <dbReference type="ARBA" id="ARBA00004123"/>
    </source>
</evidence>
<dbReference type="InterPro" id="IPR009057">
    <property type="entry name" value="Homeodomain-like_sf"/>
</dbReference>
<keyword evidence="15" id="KW-1185">Reference proteome</keyword>
<organism evidence="14 15">
    <name type="scientific">Onychorhynchus coronatus</name>
    <name type="common">Royal flycatcher</name>
    <dbReference type="NCBI Taxonomy" id="360224"/>
    <lineage>
        <taxon>Eukaryota</taxon>
        <taxon>Metazoa</taxon>
        <taxon>Chordata</taxon>
        <taxon>Craniata</taxon>
        <taxon>Vertebrata</taxon>
        <taxon>Euteleostomi</taxon>
        <taxon>Archelosauria</taxon>
        <taxon>Archosauria</taxon>
        <taxon>Dinosauria</taxon>
        <taxon>Saurischia</taxon>
        <taxon>Theropoda</taxon>
        <taxon>Coelurosauria</taxon>
        <taxon>Aves</taxon>
        <taxon>Neognathae</taxon>
        <taxon>Neoaves</taxon>
        <taxon>Telluraves</taxon>
        <taxon>Australaves</taxon>
        <taxon>Passeriformes</taxon>
        <taxon>Tyrannidae</taxon>
        <taxon>Onychorhynchus</taxon>
    </lineage>
</organism>
<dbReference type="Proteomes" id="UP000550309">
    <property type="component" value="Unassembled WGS sequence"/>
</dbReference>
<feature type="region of interest" description="Disordered" evidence="12">
    <location>
        <begin position="18"/>
        <end position="114"/>
    </location>
</feature>
<dbReference type="InterPro" id="IPR001356">
    <property type="entry name" value="HD"/>
</dbReference>
<feature type="compositionally biased region" description="Polar residues" evidence="12">
    <location>
        <begin position="393"/>
        <end position="405"/>
    </location>
</feature>
<dbReference type="PANTHER" id="PTHR45664:SF11">
    <property type="entry name" value="HOMEOBOX PROTEIN HOX-B3"/>
    <property type="match status" value="1"/>
</dbReference>
<dbReference type="InterPro" id="IPR025281">
    <property type="entry name" value="DUF4074"/>
</dbReference>
<dbReference type="OrthoDB" id="6159439at2759"/>
<feature type="compositionally biased region" description="Low complexity" evidence="12">
    <location>
        <begin position="91"/>
        <end position="114"/>
    </location>
</feature>
<dbReference type="InterPro" id="IPR020479">
    <property type="entry name" value="HD_metazoa"/>
</dbReference>
<evidence type="ECO:0000313" key="14">
    <source>
        <dbReference type="EMBL" id="NWU86977.1"/>
    </source>
</evidence>
<dbReference type="CDD" id="cd00086">
    <property type="entry name" value="homeodomain"/>
    <property type="match status" value="1"/>
</dbReference>
<feature type="compositionally biased region" description="Polar residues" evidence="12">
    <location>
        <begin position="44"/>
        <end position="59"/>
    </location>
</feature>
<dbReference type="PANTHER" id="PTHR45664">
    <property type="entry name" value="PROTEIN ZERKNUELLT 1-RELATED"/>
    <property type="match status" value="1"/>
</dbReference>
<accession>A0A7K6ABQ3</accession>
<feature type="region of interest" description="Disordered" evidence="12">
    <location>
        <begin position="366"/>
        <end position="415"/>
    </location>
</feature>
<feature type="DNA-binding region" description="Homeobox" evidence="10">
    <location>
        <begin position="176"/>
        <end position="235"/>
    </location>
</feature>
<feature type="non-terminal residue" evidence="14">
    <location>
        <position position="415"/>
    </location>
</feature>
<evidence type="ECO:0000256" key="12">
    <source>
        <dbReference type="SAM" id="MobiDB-lite"/>
    </source>
</evidence>
<dbReference type="Gene3D" id="1.10.10.60">
    <property type="entry name" value="Homeodomain-like"/>
    <property type="match status" value="1"/>
</dbReference>
<evidence type="ECO:0000256" key="11">
    <source>
        <dbReference type="RuleBase" id="RU000682"/>
    </source>
</evidence>
<comment type="function">
    <text evidence="1">Sequence-specific transcription factor which is part of a developmental regulatory system that provides cells with specific positional identities on the anterior-posterior axis.</text>
</comment>
<dbReference type="SUPFAM" id="SSF46689">
    <property type="entry name" value="Homeodomain-like"/>
    <property type="match status" value="1"/>
</dbReference>
<feature type="compositionally biased region" description="Polar residues" evidence="12">
    <location>
        <begin position="158"/>
        <end position="180"/>
    </location>
</feature>
<evidence type="ECO:0000259" key="13">
    <source>
        <dbReference type="PROSITE" id="PS50071"/>
    </source>
</evidence>
<feature type="region of interest" description="Disordered" evidence="12">
    <location>
        <begin position="131"/>
        <end position="180"/>
    </location>
</feature>
<dbReference type="GO" id="GO:0048704">
    <property type="term" value="P:embryonic skeletal system morphogenesis"/>
    <property type="evidence" value="ECO:0007669"/>
    <property type="project" value="TreeGrafter"/>
</dbReference>
<keyword evidence="6 10" id="KW-0238">DNA-binding</keyword>
<dbReference type="GO" id="GO:0000981">
    <property type="term" value="F:DNA-binding transcription factor activity, RNA polymerase II-specific"/>
    <property type="evidence" value="ECO:0007669"/>
    <property type="project" value="InterPro"/>
</dbReference>
<proteinExistence type="inferred from homology"/>
<comment type="subcellular location">
    <subcellularLocation>
        <location evidence="2 10 11">Nucleus</location>
    </subcellularLocation>
</comment>
<dbReference type="GO" id="GO:0009952">
    <property type="term" value="P:anterior/posterior pattern specification"/>
    <property type="evidence" value="ECO:0007669"/>
    <property type="project" value="TreeGrafter"/>
</dbReference>
<evidence type="ECO:0000256" key="5">
    <source>
        <dbReference type="ARBA" id="ARBA00023015"/>
    </source>
</evidence>
<evidence type="ECO:0000256" key="8">
    <source>
        <dbReference type="ARBA" id="ARBA00023163"/>
    </source>
</evidence>
<dbReference type="Pfam" id="PF13293">
    <property type="entry name" value="DUF4074"/>
    <property type="match status" value="1"/>
</dbReference>
<evidence type="ECO:0000256" key="4">
    <source>
        <dbReference type="ARBA" id="ARBA00022473"/>
    </source>
</evidence>
<name>A0A7K6ABQ3_ONYCO</name>
<reference evidence="14 15" key="1">
    <citation type="submission" date="2019-09" db="EMBL/GenBank/DDBJ databases">
        <title>Bird 10,000 Genomes (B10K) Project - Family phase.</title>
        <authorList>
            <person name="Zhang G."/>
        </authorList>
    </citation>
    <scope>NUCLEOTIDE SEQUENCE [LARGE SCALE GENOMIC DNA]</scope>
    <source>
        <strain evidence="14">B10K-DU-028-75</strain>
        <tissue evidence="14">Mixed tissue sample</tissue>
    </source>
</reference>
<dbReference type="AlphaFoldDB" id="A0A7K6ABQ3"/>
<dbReference type="GO" id="GO:0005634">
    <property type="term" value="C:nucleus"/>
    <property type="evidence" value="ECO:0007669"/>
    <property type="project" value="UniProtKB-SubCell"/>
</dbReference>
<comment type="caution">
    <text evidence="14">The sequence shown here is derived from an EMBL/GenBank/DDBJ whole genome shotgun (WGS) entry which is preliminary data.</text>
</comment>